<evidence type="ECO:0000256" key="1">
    <source>
        <dbReference type="SAM" id="MobiDB-lite"/>
    </source>
</evidence>
<reference evidence="2 3" key="1">
    <citation type="journal article" date="2014" name="Genome Biol. Evol.">
        <title>Comparative genomics and transcriptomics analyses reveal divergent lifestyle features of nematode endoparasitic fungus Hirsutella minnesotensis.</title>
        <authorList>
            <person name="Lai Y."/>
            <person name="Liu K."/>
            <person name="Zhang X."/>
            <person name="Zhang X."/>
            <person name="Li K."/>
            <person name="Wang N."/>
            <person name="Shu C."/>
            <person name="Wu Y."/>
            <person name="Wang C."/>
            <person name="Bushley K.E."/>
            <person name="Xiang M."/>
            <person name="Liu X."/>
        </authorList>
    </citation>
    <scope>NUCLEOTIDE SEQUENCE [LARGE SCALE GENOMIC DNA]</scope>
    <source>
        <strain evidence="2 3">3608</strain>
    </source>
</reference>
<keyword evidence="3" id="KW-1185">Reference proteome</keyword>
<accession>A0A0F7ZXI0</accession>
<dbReference type="Proteomes" id="UP000054481">
    <property type="component" value="Unassembled WGS sequence"/>
</dbReference>
<name>A0A0F7ZXI0_9HYPO</name>
<protein>
    <submittedName>
        <fullName evidence="2">Uncharacterized protein</fullName>
    </submittedName>
</protein>
<evidence type="ECO:0000313" key="3">
    <source>
        <dbReference type="Proteomes" id="UP000054481"/>
    </source>
</evidence>
<gene>
    <name evidence="2" type="ORF">HIM_09841</name>
</gene>
<sequence length="84" mass="9338">MLHDPVENLAWESESTSTYSSSDEESPESSSITDGEQLPGETSDEADGLREEWLRMIDSIICKLEALRLLLEAEDDHSSYSSEG</sequence>
<feature type="region of interest" description="Disordered" evidence="1">
    <location>
        <begin position="1"/>
        <end position="47"/>
    </location>
</feature>
<dbReference type="AlphaFoldDB" id="A0A0F7ZXI0"/>
<organism evidence="2 3">
    <name type="scientific">Hirsutella minnesotensis 3608</name>
    <dbReference type="NCBI Taxonomy" id="1043627"/>
    <lineage>
        <taxon>Eukaryota</taxon>
        <taxon>Fungi</taxon>
        <taxon>Dikarya</taxon>
        <taxon>Ascomycota</taxon>
        <taxon>Pezizomycotina</taxon>
        <taxon>Sordariomycetes</taxon>
        <taxon>Hypocreomycetidae</taxon>
        <taxon>Hypocreales</taxon>
        <taxon>Ophiocordycipitaceae</taxon>
        <taxon>Hirsutella</taxon>
    </lineage>
</organism>
<dbReference type="EMBL" id="KQ030608">
    <property type="protein sequence ID" value="KJZ70757.1"/>
    <property type="molecule type" value="Genomic_DNA"/>
</dbReference>
<evidence type="ECO:0000313" key="2">
    <source>
        <dbReference type="EMBL" id="KJZ70757.1"/>
    </source>
</evidence>
<feature type="compositionally biased region" description="Low complexity" evidence="1">
    <location>
        <begin position="12"/>
        <end position="21"/>
    </location>
</feature>
<proteinExistence type="predicted"/>